<feature type="compositionally biased region" description="Polar residues" evidence="10">
    <location>
        <begin position="140"/>
        <end position="154"/>
    </location>
</feature>
<evidence type="ECO:0000256" key="1">
    <source>
        <dbReference type="ARBA" id="ARBA00022475"/>
    </source>
</evidence>
<comment type="subunit">
    <text evidence="8">Interacts with FtsZ via their C-terminal domains.</text>
</comment>
<feature type="region of interest" description="Disordered" evidence="10">
    <location>
        <begin position="31"/>
        <end position="51"/>
    </location>
</feature>
<evidence type="ECO:0000259" key="11">
    <source>
        <dbReference type="SMART" id="SM00771"/>
    </source>
</evidence>
<evidence type="ECO:0000256" key="8">
    <source>
        <dbReference type="HAMAP-Rule" id="MF_00509"/>
    </source>
</evidence>
<keyword evidence="1 8" id="KW-1003">Cell membrane</keyword>
<name>A0ABT7SWV6_9ALTE</name>
<dbReference type="InterPro" id="IPR036765">
    <property type="entry name" value="ZipA_FtsZ-bd_C_sf"/>
</dbReference>
<dbReference type="EMBL" id="JAUCBP010000007">
    <property type="protein sequence ID" value="MDM7860658.1"/>
    <property type="molecule type" value="Genomic_DNA"/>
</dbReference>
<dbReference type="GO" id="GO:0051301">
    <property type="term" value="P:cell division"/>
    <property type="evidence" value="ECO:0007669"/>
    <property type="project" value="UniProtKB-KW"/>
</dbReference>
<comment type="caution">
    <text evidence="12">The sequence shown here is derived from an EMBL/GenBank/DDBJ whole genome shotgun (WGS) entry which is preliminary data.</text>
</comment>
<feature type="transmembrane region" description="Helical" evidence="8">
    <location>
        <begin position="6"/>
        <end position="27"/>
    </location>
</feature>
<feature type="compositionally biased region" description="Low complexity" evidence="10">
    <location>
        <begin position="211"/>
        <end position="227"/>
    </location>
</feature>
<evidence type="ECO:0000256" key="9">
    <source>
        <dbReference type="RuleBase" id="RU003612"/>
    </source>
</evidence>
<accession>A0ABT7SWV6</accession>
<keyword evidence="6 8" id="KW-0472">Membrane</keyword>
<keyword evidence="2 8" id="KW-0997">Cell inner membrane</keyword>
<feature type="compositionally biased region" description="Basic residues" evidence="10">
    <location>
        <begin position="265"/>
        <end position="276"/>
    </location>
</feature>
<dbReference type="PANTHER" id="PTHR38685:SF1">
    <property type="entry name" value="CELL DIVISION PROTEIN ZIPA"/>
    <property type="match status" value="1"/>
</dbReference>
<evidence type="ECO:0000256" key="6">
    <source>
        <dbReference type="ARBA" id="ARBA00023136"/>
    </source>
</evidence>
<evidence type="ECO:0000256" key="7">
    <source>
        <dbReference type="ARBA" id="ARBA00023306"/>
    </source>
</evidence>
<dbReference type="RefSeq" id="WP_289364948.1">
    <property type="nucleotide sequence ID" value="NZ_JAUCBP010000007.1"/>
</dbReference>
<keyword evidence="4 8" id="KW-0812">Transmembrane</keyword>
<evidence type="ECO:0000256" key="5">
    <source>
        <dbReference type="ARBA" id="ARBA00022989"/>
    </source>
</evidence>
<feature type="region of interest" description="Disordered" evidence="10">
    <location>
        <begin position="259"/>
        <end position="314"/>
    </location>
</feature>
<protein>
    <recommendedName>
        <fullName evidence="8 9">Cell division protein ZipA</fullName>
    </recommendedName>
</protein>
<dbReference type="PANTHER" id="PTHR38685">
    <property type="entry name" value="CELL DIVISION PROTEIN ZIPA"/>
    <property type="match status" value="1"/>
</dbReference>
<keyword evidence="3 8" id="KW-0132">Cell division</keyword>
<feature type="region of interest" description="Disordered" evidence="10">
    <location>
        <begin position="104"/>
        <end position="235"/>
    </location>
</feature>
<evidence type="ECO:0000256" key="10">
    <source>
        <dbReference type="SAM" id="MobiDB-lite"/>
    </source>
</evidence>
<organism evidence="12 13">
    <name type="scientific">Alteromonas arenosi</name>
    <dbReference type="NCBI Taxonomy" id="3055817"/>
    <lineage>
        <taxon>Bacteria</taxon>
        <taxon>Pseudomonadati</taxon>
        <taxon>Pseudomonadota</taxon>
        <taxon>Gammaproteobacteria</taxon>
        <taxon>Alteromonadales</taxon>
        <taxon>Alteromonadaceae</taxon>
        <taxon>Alteromonas/Salinimonas group</taxon>
        <taxon>Alteromonas</taxon>
    </lineage>
</organism>
<evidence type="ECO:0000256" key="4">
    <source>
        <dbReference type="ARBA" id="ARBA00022692"/>
    </source>
</evidence>
<dbReference type="Gene3D" id="3.30.1400.10">
    <property type="entry name" value="ZipA, C-terminal FtsZ-binding domain"/>
    <property type="match status" value="1"/>
</dbReference>
<proteinExistence type="inferred from homology"/>
<dbReference type="HAMAP" id="MF_00509">
    <property type="entry name" value="ZipA"/>
    <property type="match status" value="1"/>
</dbReference>
<feature type="compositionally biased region" description="Basic and acidic residues" evidence="10">
    <location>
        <begin position="36"/>
        <end position="51"/>
    </location>
</feature>
<reference evidence="12 13" key="1">
    <citation type="submission" date="2023-06" db="EMBL/GenBank/DDBJ databases">
        <title>Alteromonas sp. ASW11-36 isolated from intertidal sand.</title>
        <authorList>
            <person name="Li Y."/>
        </authorList>
    </citation>
    <scope>NUCLEOTIDE SEQUENCE [LARGE SCALE GENOMIC DNA]</scope>
    <source>
        <strain evidence="12 13">ASW11-36</strain>
    </source>
</reference>
<gene>
    <name evidence="8 12" type="primary">zipA</name>
    <name evidence="12" type="ORF">QTP81_08625</name>
</gene>
<keyword evidence="7 8" id="KW-0131">Cell cycle</keyword>
<dbReference type="NCBIfam" id="TIGR02205">
    <property type="entry name" value="septum_zipA"/>
    <property type="match status" value="1"/>
</dbReference>
<feature type="compositionally biased region" description="Basic and acidic residues" evidence="10">
    <location>
        <begin position="182"/>
        <end position="197"/>
    </location>
</feature>
<dbReference type="Proteomes" id="UP001234343">
    <property type="component" value="Unassembled WGS sequence"/>
</dbReference>
<evidence type="ECO:0000256" key="2">
    <source>
        <dbReference type="ARBA" id="ARBA00022519"/>
    </source>
</evidence>
<comment type="subcellular location">
    <subcellularLocation>
        <location evidence="8">Cell inner membrane</location>
        <topology evidence="8">Single-pass type I membrane protein</topology>
    </subcellularLocation>
    <text evidence="8">Localizes to the Z ring in an FtsZ-dependent manner.</text>
</comment>
<evidence type="ECO:0000313" key="13">
    <source>
        <dbReference type="Proteomes" id="UP001234343"/>
    </source>
</evidence>
<comment type="function">
    <text evidence="8 9">Essential cell division protein that stabilizes the FtsZ protofilaments by cross-linking them and that serves as a cytoplasmic membrane anchor for the Z ring. Also required for the recruitment to the septal ring of downstream cell division proteins.</text>
</comment>
<keyword evidence="5 8" id="KW-1133">Transmembrane helix</keyword>
<evidence type="ECO:0000256" key="3">
    <source>
        <dbReference type="ARBA" id="ARBA00022618"/>
    </source>
</evidence>
<dbReference type="InterPro" id="IPR007449">
    <property type="entry name" value="ZipA_FtsZ-bd_C"/>
</dbReference>
<feature type="domain" description="ZipA C-terminal FtsZ-binding" evidence="11">
    <location>
        <begin position="315"/>
        <end position="445"/>
    </location>
</feature>
<dbReference type="SMART" id="SM00771">
    <property type="entry name" value="ZipA_C"/>
    <property type="match status" value="1"/>
</dbReference>
<sequence length="457" mass="50303">MEDLRFALLVIGGCAIVAILAHGLWSLRKNNATPKPRVEPQQDFTPTRETEGFDEYGIGEVRVVSRQPSGDDDTNQVSSDECVVVDTLEAQFDVDEGLKTSPESVATVYPDNSEEPSEDTIQGEPKVSLNDIPSTGEIGSESTVTAGTDSTPTQVEVESEPEPAPPKLYASVVSNPKPKMYQAREDTKPTVESKSESIPEPPPFLLNPDQVTSSDTSSPVDTETTTPNEVDDFSLDQAPIDAELQTTPVKAEVAADVKVTESKKAPTKKRSRSILRKRIEPTLGEDQMRMSFDEETPVESTQAAPESPAAQDAPEQEVLVLNVRAPQDQEIQGAALLPMLLTLGFKFGDQDIFHRHVNSNGKGPVLFSLANMFKPGVFDIDNLENFTTQGVSLFMILPIEGDPHQVFNMMHNAARKLAEEFSGQILDGRRSVLTKQGLQQYVEKIREFERRRMIARH</sequence>
<dbReference type="Pfam" id="PF04354">
    <property type="entry name" value="ZipA_C"/>
    <property type="match status" value="1"/>
</dbReference>
<comment type="similarity">
    <text evidence="8 9">Belongs to the ZipA family.</text>
</comment>
<dbReference type="InterPro" id="IPR011919">
    <property type="entry name" value="Cell_div_ZipA"/>
</dbReference>
<evidence type="ECO:0000313" key="12">
    <source>
        <dbReference type="EMBL" id="MDM7860658.1"/>
    </source>
</evidence>
<keyword evidence="13" id="KW-1185">Reference proteome</keyword>
<dbReference type="SUPFAM" id="SSF64383">
    <property type="entry name" value="Cell-division protein ZipA, C-terminal domain"/>
    <property type="match status" value="1"/>
</dbReference>